<dbReference type="OrthoDB" id="785936at2759"/>
<keyword evidence="3" id="KW-1185">Reference proteome</keyword>
<evidence type="ECO:0000313" key="2">
    <source>
        <dbReference type="EMBL" id="VVA93365.1"/>
    </source>
</evidence>
<organism evidence="2 3">
    <name type="scientific">Arabis nemorensis</name>
    <dbReference type="NCBI Taxonomy" id="586526"/>
    <lineage>
        <taxon>Eukaryota</taxon>
        <taxon>Viridiplantae</taxon>
        <taxon>Streptophyta</taxon>
        <taxon>Embryophyta</taxon>
        <taxon>Tracheophyta</taxon>
        <taxon>Spermatophyta</taxon>
        <taxon>Magnoliopsida</taxon>
        <taxon>eudicotyledons</taxon>
        <taxon>Gunneridae</taxon>
        <taxon>Pentapetalae</taxon>
        <taxon>rosids</taxon>
        <taxon>malvids</taxon>
        <taxon>Brassicales</taxon>
        <taxon>Brassicaceae</taxon>
        <taxon>Arabideae</taxon>
        <taxon>Arabis</taxon>
    </lineage>
</organism>
<evidence type="ECO:0000256" key="1">
    <source>
        <dbReference type="SAM" id="MobiDB-lite"/>
    </source>
</evidence>
<dbReference type="Proteomes" id="UP000489600">
    <property type="component" value="Unassembled WGS sequence"/>
</dbReference>
<feature type="compositionally biased region" description="Basic and acidic residues" evidence="1">
    <location>
        <begin position="320"/>
        <end position="341"/>
    </location>
</feature>
<sequence>MEEFEHMIVDEFNEEDFYETIEAPKFVDLTAPDHRPEGDDRYWFCSRVGCDQKHEEFMDSEAIYKNFVLRVMAARSPSVRLRKALYRKDSTSVELKCPNTVPAKPSRSRISRLAMISSIPQKVTNGNIKSKEAKAISSANKNATPKTKVKGKESLVVSSVPQKALTERKKQMRSPSAAFRSVQNPRTATVRASKNRAVAKALVFQSPKKLVKLKRSVELSSSVKKICNSMRKLEIENKRNVLGFDHKVGTAVPSRKPLKGREVKSRVFDSLRSQKQIGDTSKGLGTLKQKVKEKEELVLSFDSSKAHGITLENQSNSLSRSEKTSTDDELSDTLKTDMDDQLQTREEFAVIDESGLNKSKEYQIVEIEEKENVLPSECKDKENATSAVDVDREDPAVINERKVDKAKLDETTEIEDKENALPLECDDKENVTDAADIDRESDDKENSIALDNNRKVEHNTDPSIKKKIFGKKEAFKTTEKVAKFLSNTFYSDSTILFCVFMYLYEPGDDSSR</sequence>
<dbReference type="EMBL" id="CABITT030000001">
    <property type="protein sequence ID" value="VVA93365.1"/>
    <property type="molecule type" value="Genomic_DNA"/>
</dbReference>
<comment type="caution">
    <text evidence="2">The sequence shown here is derived from an EMBL/GenBank/DDBJ whole genome shotgun (WGS) entry which is preliminary data.</text>
</comment>
<evidence type="ECO:0000313" key="3">
    <source>
        <dbReference type="Proteomes" id="UP000489600"/>
    </source>
</evidence>
<reference evidence="2" key="1">
    <citation type="submission" date="2019-07" db="EMBL/GenBank/DDBJ databases">
        <authorList>
            <person name="Dittberner H."/>
        </authorList>
    </citation>
    <scope>NUCLEOTIDE SEQUENCE [LARGE SCALE GENOMIC DNA]</scope>
</reference>
<dbReference type="PANTHER" id="PTHR37241:SF1">
    <property type="entry name" value="NEUROFILAMENT HEAVY PROTEIN"/>
    <property type="match status" value="1"/>
</dbReference>
<feature type="region of interest" description="Disordered" evidence="1">
    <location>
        <begin position="434"/>
        <end position="457"/>
    </location>
</feature>
<accession>A0A565AXZ1</accession>
<dbReference type="PANTHER" id="PTHR37241">
    <property type="entry name" value="NEUROFILAMENT HEAVY PROTEIN"/>
    <property type="match status" value="1"/>
</dbReference>
<name>A0A565AXZ1_9BRAS</name>
<feature type="region of interest" description="Disordered" evidence="1">
    <location>
        <begin position="312"/>
        <end position="341"/>
    </location>
</feature>
<protein>
    <submittedName>
        <fullName evidence="2">Uncharacterized protein</fullName>
    </submittedName>
</protein>
<proteinExistence type="predicted"/>
<dbReference type="AlphaFoldDB" id="A0A565AXZ1"/>
<gene>
    <name evidence="2" type="ORF">ANE_LOCUS3810</name>
</gene>